<dbReference type="RefSeq" id="WP_418890279.1">
    <property type="nucleotide sequence ID" value="NZ_JBEUWX010000001.1"/>
</dbReference>
<gene>
    <name evidence="1" type="ORF">ABCS64_02210</name>
</gene>
<proteinExistence type="predicted"/>
<evidence type="ECO:0000313" key="1">
    <source>
        <dbReference type="EMBL" id="MFA9949153.1"/>
    </source>
</evidence>
<sequence>MLEAIKAELEFNPRLMMDFPDATGRGSIWNAGTIITRSNAKVQVFGSGKKMRGLRHGPYRPDLCVLDDIENDEQVRKPRAARQVGELA</sequence>
<evidence type="ECO:0000313" key="2">
    <source>
        <dbReference type="Proteomes" id="UP001574673"/>
    </source>
</evidence>
<comment type="caution">
    <text evidence="1">The sequence shown here is derived from an EMBL/GenBank/DDBJ whole genome shotgun (WGS) entry which is preliminary data.</text>
</comment>
<dbReference type="EMBL" id="JBEUWX010000001">
    <property type="protein sequence ID" value="MFA9949153.1"/>
    <property type="molecule type" value="Genomic_DNA"/>
</dbReference>
<reference evidence="2" key="1">
    <citation type="submission" date="2024-06" db="EMBL/GenBank/DDBJ databases">
        <title>Radixoralia hellwigii gen. nov., sp nov., isolated from a root canal in the human oral cavity.</title>
        <authorList>
            <person name="Bartsch S."/>
            <person name="Wittmer A."/>
            <person name="Schulz A.-K."/>
            <person name="Neumann-Schaal M."/>
            <person name="Wolf J."/>
            <person name="Gronow S."/>
            <person name="Tennert C."/>
            <person name="Haecker G."/>
            <person name="Cieplik F."/>
            <person name="Al-Ahmad A."/>
        </authorList>
    </citation>
    <scope>NUCLEOTIDE SEQUENCE [LARGE SCALE GENOMIC DNA]</scope>
    <source>
        <strain evidence="2">Wk13</strain>
    </source>
</reference>
<organism evidence="1 2">
    <name type="scientific">Dentiradicibacter hellwigii</name>
    <dbReference type="NCBI Taxonomy" id="3149053"/>
    <lineage>
        <taxon>Bacteria</taxon>
        <taxon>Pseudomonadati</taxon>
        <taxon>Pseudomonadota</taxon>
        <taxon>Betaproteobacteria</taxon>
        <taxon>Rhodocyclales</taxon>
        <taxon>Rhodocyclaceae</taxon>
        <taxon>Dentiradicibacter</taxon>
    </lineage>
</organism>
<keyword evidence="2" id="KW-1185">Reference proteome</keyword>
<accession>A0ABV4UCF1</accession>
<name>A0ABV4UCF1_9RHOO</name>
<protein>
    <submittedName>
        <fullName evidence="1">Uncharacterized protein</fullName>
    </submittedName>
</protein>
<dbReference type="Proteomes" id="UP001574673">
    <property type="component" value="Unassembled WGS sequence"/>
</dbReference>